<proteinExistence type="predicted"/>
<organism evidence="1 2">
    <name type="scientific">Lentzea flava</name>
    <dbReference type="NCBI Taxonomy" id="103732"/>
    <lineage>
        <taxon>Bacteria</taxon>
        <taxon>Bacillati</taxon>
        <taxon>Actinomycetota</taxon>
        <taxon>Actinomycetes</taxon>
        <taxon>Pseudonocardiales</taxon>
        <taxon>Pseudonocardiaceae</taxon>
        <taxon>Lentzea</taxon>
    </lineage>
</organism>
<dbReference type="PANTHER" id="PTHR37285:SF5">
    <property type="entry name" value="SPORE WALL MATURATION PROTEIN DIT1"/>
    <property type="match status" value="1"/>
</dbReference>
<gene>
    <name evidence="1" type="ORF">GCM10010178_73680</name>
</gene>
<comment type="caution">
    <text evidence="1">The sequence shown here is derived from an EMBL/GenBank/DDBJ whole genome shotgun (WGS) entry which is preliminary data.</text>
</comment>
<keyword evidence="2" id="KW-1185">Reference proteome</keyword>
<dbReference type="Proteomes" id="UP000649573">
    <property type="component" value="Unassembled WGS sequence"/>
</dbReference>
<dbReference type="PANTHER" id="PTHR37285">
    <property type="entry name" value="SPORE WALL MATURATION PROTEIN DIT1"/>
    <property type="match status" value="1"/>
</dbReference>
<evidence type="ECO:0000313" key="2">
    <source>
        <dbReference type="Proteomes" id="UP000649573"/>
    </source>
</evidence>
<dbReference type="InterPro" id="IPR007817">
    <property type="entry name" value="Isocyanide_synthase_DIT1"/>
</dbReference>
<name>A0ABQ2V6B8_9PSEU</name>
<dbReference type="Pfam" id="PF05141">
    <property type="entry name" value="DIT1_PvcA"/>
    <property type="match status" value="1"/>
</dbReference>
<accession>A0ABQ2V6B8</accession>
<protein>
    <recommendedName>
        <fullName evidence="3">Pyoverdine/dityrosine biosynthesis protein Dit1</fullName>
    </recommendedName>
</protein>
<sequence>MDPWFVMLSPTEPVRGEVAALGVTEPEPEVVESIDHASIRAAALNDAETFIGKIRSKLARIDDPARRIFEIMACGRYRAGSLEKTRFPQNWELWRDTLRLHVEQGTPIPVTLPSYPFKIPNPVKVRRRSPDMAELLNLRRLIELSHAISLVHEPGAVMHVISDGMIYGPLFGVSDHEARCYRADAEQMIRDLDAEKTITMVDMLDDVVASVQDEFDDVKARLEPKLRKWWQDNTDDAHRKYLVRNLTANMNTHAEAVHLLSQVLSRTVAGEDVSEAAQEMRAVGDHILKRADEYALRFTLTLYTLRVMNMVPRYYPHSIRGTVHPKPGQWGFHLVNKFTNVFPWQGVAVLKPNGQWRVRTELDAKLRGAIPVHLPNDPFPYYYREIN</sequence>
<reference evidence="2" key="1">
    <citation type="journal article" date="2019" name="Int. J. Syst. Evol. Microbiol.">
        <title>The Global Catalogue of Microorganisms (GCM) 10K type strain sequencing project: providing services to taxonomists for standard genome sequencing and annotation.</title>
        <authorList>
            <consortium name="The Broad Institute Genomics Platform"/>
            <consortium name="The Broad Institute Genome Sequencing Center for Infectious Disease"/>
            <person name="Wu L."/>
            <person name="Ma J."/>
        </authorList>
    </citation>
    <scope>NUCLEOTIDE SEQUENCE [LARGE SCALE GENOMIC DNA]</scope>
    <source>
        <strain evidence="2">JCM 3296</strain>
    </source>
</reference>
<evidence type="ECO:0008006" key="3">
    <source>
        <dbReference type="Google" id="ProtNLM"/>
    </source>
</evidence>
<evidence type="ECO:0000313" key="1">
    <source>
        <dbReference type="EMBL" id="GGU71277.1"/>
    </source>
</evidence>
<dbReference type="EMBL" id="BMRE01000049">
    <property type="protein sequence ID" value="GGU71277.1"/>
    <property type="molecule type" value="Genomic_DNA"/>
</dbReference>